<feature type="transmembrane region" description="Helical" evidence="1">
    <location>
        <begin position="74"/>
        <end position="96"/>
    </location>
</feature>
<dbReference type="Pfam" id="PF10086">
    <property type="entry name" value="YhfC"/>
    <property type="match status" value="1"/>
</dbReference>
<reference evidence="2 3" key="1">
    <citation type="submission" date="2015-05" db="EMBL/GenBank/DDBJ databases">
        <title>Whole genome sequence and identification of bacterial endophytes from Costus igneus.</title>
        <authorList>
            <person name="Lee Y.P."/>
            <person name="Gan H.M."/>
            <person name="Eng W."/>
            <person name="Wheatley M.S."/>
            <person name="Caraballo A."/>
            <person name="Polter S."/>
            <person name="Savka M.A."/>
            <person name="Hudson A.O."/>
        </authorList>
    </citation>
    <scope>NUCLEOTIDE SEQUENCE [LARGE SCALE GENOMIC DNA]</scope>
    <source>
        <strain evidence="2 3">RIT379</strain>
    </source>
</reference>
<keyword evidence="1" id="KW-0472">Membrane</keyword>
<dbReference type="OrthoDB" id="9807167at2"/>
<feature type="transmembrane region" description="Helical" evidence="1">
    <location>
        <begin position="230"/>
        <end position="249"/>
    </location>
</feature>
<feature type="transmembrane region" description="Helical" evidence="1">
    <location>
        <begin position="117"/>
        <end position="139"/>
    </location>
</feature>
<dbReference type="AlphaFoldDB" id="A0A0J1IPU0"/>
<dbReference type="PIRSF" id="PIRSF033101">
    <property type="entry name" value="UCP033101"/>
    <property type="match status" value="1"/>
</dbReference>
<gene>
    <name evidence="2" type="ORF">ABW02_03480</name>
</gene>
<name>A0A0J1IPU0_NIACI</name>
<feature type="transmembrane region" description="Helical" evidence="1">
    <location>
        <begin position="6"/>
        <end position="25"/>
    </location>
</feature>
<organism evidence="2 3">
    <name type="scientific">Niallia circulans</name>
    <name type="common">Bacillus circulans</name>
    <dbReference type="NCBI Taxonomy" id="1397"/>
    <lineage>
        <taxon>Bacteria</taxon>
        <taxon>Bacillati</taxon>
        <taxon>Bacillota</taxon>
        <taxon>Bacilli</taxon>
        <taxon>Bacillales</taxon>
        <taxon>Bacillaceae</taxon>
        <taxon>Niallia</taxon>
    </lineage>
</organism>
<dbReference type="Proteomes" id="UP000036045">
    <property type="component" value="Unassembled WGS sequence"/>
</dbReference>
<sequence>MNSIYIGISLQLFLAVIVPIILMVYLQRKKMMSWRSLLVGIVIFIVFSQILEKIVHFIVLSPTGTELKWSSNPYLFALYGGLAAGIFEEIGRYFAFKVWLKNNHQFNDGLSYGLGHGGIEAIFIGGMSALNSLLISSMIKTGNLETILGPAATPEAINNIKEQFEQANVMLFASGGLERVFALALHLALSILVLYAIRQQKFIYVIYAILIHAAINYFPALYQAGTITNLLVMEVFLGIIAVLSILFIVKMKPKFEK</sequence>
<protein>
    <submittedName>
        <fullName evidence="2">Membrane protein</fullName>
    </submittedName>
</protein>
<keyword evidence="1" id="KW-1133">Transmembrane helix</keyword>
<comment type="caution">
    <text evidence="2">The sequence shown here is derived from an EMBL/GenBank/DDBJ whole genome shotgun (WGS) entry which is preliminary data.</text>
</comment>
<accession>A0A0J1IPU0</accession>
<keyword evidence="1" id="KW-0812">Transmembrane</keyword>
<evidence type="ECO:0000313" key="3">
    <source>
        <dbReference type="Proteomes" id="UP000036045"/>
    </source>
</evidence>
<feature type="transmembrane region" description="Helical" evidence="1">
    <location>
        <begin position="180"/>
        <end position="197"/>
    </location>
</feature>
<dbReference type="InterPro" id="IPR011397">
    <property type="entry name" value="YhfC"/>
</dbReference>
<dbReference type="RefSeq" id="WP_047940521.1">
    <property type="nucleotide sequence ID" value="NZ_LDPH01000002.1"/>
</dbReference>
<evidence type="ECO:0000256" key="1">
    <source>
        <dbReference type="SAM" id="Phobius"/>
    </source>
</evidence>
<proteinExistence type="predicted"/>
<feature type="transmembrane region" description="Helical" evidence="1">
    <location>
        <begin position="204"/>
        <end position="224"/>
    </location>
</feature>
<evidence type="ECO:0000313" key="2">
    <source>
        <dbReference type="EMBL" id="KLV27967.1"/>
    </source>
</evidence>
<keyword evidence="3" id="KW-1185">Reference proteome</keyword>
<dbReference type="EMBL" id="LDPH01000002">
    <property type="protein sequence ID" value="KLV27967.1"/>
    <property type="molecule type" value="Genomic_DNA"/>
</dbReference>
<feature type="transmembrane region" description="Helical" evidence="1">
    <location>
        <begin position="37"/>
        <end position="59"/>
    </location>
</feature>
<dbReference type="PATRIC" id="fig|1397.4.peg.1970"/>